<dbReference type="Proteomes" id="UP001060085">
    <property type="component" value="Linkage Group LG04"/>
</dbReference>
<organism evidence="1 2">
    <name type="scientific">Catharanthus roseus</name>
    <name type="common">Madagascar periwinkle</name>
    <name type="synonym">Vinca rosea</name>
    <dbReference type="NCBI Taxonomy" id="4058"/>
    <lineage>
        <taxon>Eukaryota</taxon>
        <taxon>Viridiplantae</taxon>
        <taxon>Streptophyta</taxon>
        <taxon>Embryophyta</taxon>
        <taxon>Tracheophyta</taxon>
        <taxon>Spermatophyta</taxon>
        <taxon>Magnoliopsida</taxon>
        <taxon>eudicotyledons</taxon>
        <taxon>Gunneridae</taxon>
        <taxon>Pentapetalae</taxon>
        <taxon>asterids</taxon>
        <taxon>lamiids</taxon>
        <taxon>Gentianales</taxon>
        <taxon>Apocynaceae</taxon>
        <taxon>Rauvolfioideae</taxon>
        <taxon>Vinceae</taxon>
        <taxon>Catharanthinae</taxon>
        <taxon>Catharanthus</taxon>
    </lineage>
</organism>
<gene>
    <name evidence="1" type="ORF">M9H77_18706</name>
</gene>
<evidence type="ECO:0000313" key="1">
    <source>
        <dbReference type="EMBL" id="KAI5668853.1"/>
    </source>
</evidence>
<dbReference type="EMBL" id="CM044704">
    <property type="protein sequence ID" value="KAI5668853.1"/>
    <property type="molecule type" value="Genomic_DNA"/>
</dbReference>
<accession>A0ACC0B896</accession>
<protein>
    <submittedName>
        <fullName evidence="1">Uncharacterized protein</fullName>
    </submittedName>
</protein>
<evidence type="ECO:0000313" key="2">
    <source>
        <dbReference type="Proteomes" id="UP001060085"/>
    </source>
</evidence>
<sequence>MASAACKRFGEANDKDLMEDFSKIRQKGTAEDYIDKFEEWRSGYGADASSTEQYYISIFVSGLKEELRHLLKMFKPSTLDAACEKAIHLQSTEEYQLRREKGVCYKCGEKYCPDHKFSKKQLNMVLVEDLLEDDGEEYLMYVSERERTEVSEERGEEEEEGMELAINAMTGDFNHSTIQMKGNIKNREVSILIDIGSSSSFIDSELEIELKLRKTPTRPVVITIADGTTMVSKCVCPNLRWFMGKQVFQKNLRILNLAVVIRFWEWIGSSNSILSRLILHHLNSILRKMEKKCHCKVVERGRK</sequence>
<keyword evidence="2" id="KW-1185">Reference proteome</keyword>
<reference evidence="2" key="1">
    <citation type="journal article" date="2023" name="Nat. Plants">
        <title>Single-cell RNA sequencing provides a high-resolution roadmap for understanding the multicellular compartmentation of specialized metabolism.</title>
        <authorList>
            <person name="Sun S."/>
            <person name="Shen X."/>
            <person name="Li Y."/>
            <person name="Li Y."/>
            <person name="Wang S."/>
            <person name="Li R."/>
            <person name="Zhang H."/>
            <person name="Shen G."/>
            <person name="Guo B."/>
            <person name="Wei J."/>
            <person name="Xu J."/>
            <person name="St-Pierre B."/>
            <person name="Chen S."/>
            <person name="Sun C."/>
        </authorList>
    </citation>
    <scope>NUCLEOTIDE SEQUENCE [LARGE SCALE GENOMIC DNA]</scope>
</reference>
<comment type="caution">
    <text evidence="1">The sequence shown here is derived from an EMBL/GenBank/DDBJ whole genome shotgun (WGS) entry which is preliminary data.</text>
</comment>
<proteinExistence type="predicted"/>
<name>A0ACC0B896_CATRO</name>